<dbReference type="Pfam" id="PF01458">
    <property type="entry name" value="SUFBD_core"/>
    <property type="match status" value="1"/>
</dbReference>
<proteinExistence type="predicted"/>
<sequence length="276" mass="30219">MNNMSDTKINILPVPTFRWLGVNDYKHDIKELQTGTSEISVSENETKSEVVYIDREGSTDIRISAENGSKIKLVQVFDVKGQAKSKVSAELGENASLELVELFLGGEVVSEIVTDLKGRKASFEADIGFKLDSGDKLDINLVADHHGRKTISRINASGVLGGDAEKTFKGTIDFKNGSDGAKGAEKEEVLLMSDTAVNKTVPLILCAEENVEGNHGASVGRIDEKQFFYMQSRGIEEEKIYDLAAQAKLAKVISRIDDKETLSRIYSRLGRGDDSE</sequence>
<dbReference type="AlphaFoldDB" id="A0A011W0T9"/>
<organism evidence="2 3">
    <name type="scientific">Ruminococcus albus SY3</name>
    <dbReference type="NCBI Taxonomy" id="1341156"/>
    <lineage>
        <taxon>Bacteria</taxon>
        <taxon>Bacillati</taxon>
        <taxon>Bacillota</taxon>
        <taxon>Clostridia</taxon>
        <taxon>Eubacteriales</taxon>
        <taxon>Oscillospiraceae</taxon>
        <taxon>Ruminococcus</taxon>
    </lineage>
</organism>
<accession>A0A011W0T9</accession>
<dbReference type="InterPro" id="IPR037284">
    <property type="entry name" value="SUF_FeS_clus_asmbl_SufBD_sf"/>
</dbReference>
<dbReference type="PANTHER" id="PTHR43575:SF1">
    <property type="entry name" value="PROTEIN ABCI7, CHLOROPLASTIC"/>
    <property type="match status" value="1"/>
</dbReference>
<gene>
    <name evidence="2" type="ORF">RASY3_00495</name>
</gene>
<dbReference type="Proteomes" id="UP000021369">
    <property type="component" value="Unassembled WGS sequence"/>
</dbReference>
<comment type="caution">
    <text evidence="2">The sequence shown here is derived from an EMBL/GenBank/DDBJ whole genome shotgun (WGS) entry which is preliminary data.</text>
</comment>
<keyword evidence="3" id="KW-1185">Reference proteome</keyword>
<protein>
    <submittedName>
        <fullName evidence="2">Fe-S cluster assembly protein SufD</fullName>
    </submittedName>
</protein>
<dbReference type="EMBL" id="JEOB01000001">
    <property type="protein sequence ID" value="EXM40413.1"/>
    <property type="molecule type" value="Genomic_DNA"/>
</dbReference>
<dbReference type="GO" id="GO:0016226">
    <property type="term" value="P:iron-sulfur cluster assembly"/>
    <property type="evidence" value="ECO:0007669"/>
    <property type="project" value="InterPro"/>
</dbReference>
<evidence type="ECO:0000313" key="3">
    <source>
        <dbReference type="Proteomes" id="UP000021369"/>
    </source>
</evidence>
<reference evidence="2 3" key="1">
    <citation type="submission" date="2013-06" db="EMBL/GenBank/DDBJ databases">
        <title>Rumen cellulosomics: divergent fiber-degrading strategies revealed by comparative genome-wide analysis of six Ruminococcal strains.</title>
        <authorList>
            <person name="Dassa B."/>
            <person name="Borovok I."/>
            <person name="Lamed R."/>
            <person name="Flint H."/>
            <person name="Yeoman C.J."/>
            <person name="White B."/>
            <person name="Bayer E.A."/>
        </authorList>
    </citation>
    <scope>NUCLEOTIDE SEQUENCE [LARGE SCALE GENOMIC DNA]</scope>
    <source>
        <strain evidence="2 3">SY3</strain>
    </source>
</reference>
<dbReference type="SUPFAM" id="SSF101960">
    <property type="entry name" value="Stabilizer of iron transporter SufD"/>
    <property type="match status" value="1"/>
</dbReference>
<dbReference type="InterPro" id="IPR000825">
    <property type="entry name" value="SUF_FeS_clus_asmbl_SufBD_core"/>
</dbReference>
<dbReference type="PATRIC" id="fig|1341156.4.peg.636"/>
<feature type="domain" description="SUF system FeS cluster assembly SufBD core" evidence="1">
    <location>
        <begin position="61"/>
        <end position="239"/>
    </location>
</feature>
<evidence type="ECO:0000313" key="2">
    <source>
        <dbReference type="EMBL" id="EXM40413.1"/>
    </source>
</evidence>
<name>A0A011W0T9_RUMAL</name>
<evidence type="ECO:0000259" key="1">
    <source>
        <dbReference type="Pfam" id="PF01458"/>
    </source>
</evidence>
<dbReference type="PANTHER" id="PTHR43575">
    <property type="entry name" value="PROTEIN ABCI7, CHLOROPLASTIC"/>
    <property type="match status" value="1"/>
</dbReference>
<dbReference type="InterPro" id="IPR055346">
    <property type="entry name" value="Fe-S_cluster_assembly_SufBD"/>
</dbReference>